<keyword evidence="4" id="KW-1185">Reference proteome</keyword>
<dbReference type="RefSeq" id="WP_354695633.1">
    <property type="nucleotide sequence ID" value="NZ_JAZHOG010000007.1"/>
</dbReference>
<comment type="caution">
    <text evidence="3">The sequence shown here is derived from an EMBL/GenBank/DDBJ whole genome shotgun (WGS) entry which is preliminary data.</text>
</comment>
<evidence type="ECO:0000313" key="4">
    <source>
        <dbReference type="Proteomes" id="UP001359886"/>
    </source>
</evidence>
<dbReference type="Proteomes" id="UP001359886">
    <property type="component" value="Unassembled WGS sequence"/>
</dbReference>
<name>A0AAW9RFX1_9GAMM</name>
<dbReference type="AlphaFoldDB" id="A0AAW9RFX1"/>
<evidence type="ECO:0000256" key="2">
    <source>
        <dbReference type="SAM" id="Phobius"/>
    </source>
</evidence>
<keyword evidence="2" id="KW-0472">Membrane</keyword>
<keyword evidence="2" id="KW-0812">Transmembrane</keyword>
<reference evidence="3 4" key="1">
    <citation type="submission" date="2024-02" db="EMBL/GenBank/DDBJ databases">
        <title>A novel Wenzhouxiangellaceae bacterium, isolated from coastal sediments.</title>
        <authorList>
            <person name="Du Z.-J."/>
            <person name="Ye Y.-Q."/>
            <person name="Zhang X.-Y."/>
        </authorList>
    </citation>
    <scope>NUCLEOTIDE SEQUENCE [LARGE SCALE GENOMIC DNA]</scope>
    <source>
        <strain evidence="3 4">CH-27</strain>
    </source>
</reference>
<evidence type="ECO:0000313" key="3">
    <source>
        <dbReference type="EMBL" id="MEJ8568314.1"/>
    </source>
</evidence>
<evidence type="ECO:0008006" key="5">
    <source>
        <dbReference type="Google" id="ProtNLM"/>
    </source>
</evidence>
<gene>
    <name evidence="3" type="ORF">V3330_11815</name>
</gene>
<feature type="compositionally biased region" description="Basic and acidic residues" evidence="1">
    <location>
        <begin position="121"/>
        <end position="135"/>
    </location>
</feature>
<protein>
    <recommendedName>
        <fullName evidence="5">LapA family protein</fullName>
    </recommendedName>
</protein>
<feature type="transmembrane region" description="Helical" evidence="2">
    <location>
        <begin position="42"/>
        <end position="62"/>
    </location>
</feature>
<accession>A0AAW9RFX1</accession>
<organism evidence="3 4">
    <name type="scientific">Elongatibacter sediminis</name>
    <dbReference type="NCBI Taxonomy" id="3119006"/>
    <lineage>
        <taxon>Bacteria</taxon>
        <taxon>Pseudomonadati</taxon>
        <taxon>Pseudomonadota</taxon>
        <taxon>Gammaproteobacteria</taxon>
        <taxon>Chromatiales</taxon>
        <taxon>Wenzhouxiangellaceae</taxon>
        <taxon>Elongatibacter</taxon>
    </lineage>
</organism>
<feature type="region of interest" description="Disordered" evidence="1">
    <location>
        <begin position="1"/>
        <end position="31"/>
    </location>
</feature>
<dbReference type="EMBL" id="JAZHOG010000007">
    <property type="protein sequence ID" value="MEJ8568314.1"/>
    <property type="molecule type" value="Genomic_DNA"/>
</dbReference>
<feature type="compositionally biased region" description="Low complexity" evidence="1">
    <location>
        <begin position="1"/>
        <end position="12"/>
    </location>
</feature>
<evidence type="ECO:0000256" key="1">
    <source>
        <dbReference type="SAM" id="MobiDB-lite"/>
    </source>
</evidence>
<sequence>MTSTSSPSGNPSGRDEWAGSDEPGPDEVIPGRWDRRRRDVGIIVWISFLAACAGTFVIFAVLDPEALNEAWVLPWEMGRKLAYSLGFLFLFGVGFIASALTVFMIRTGPRRGHYRGRGRRPAPEIKPDAANKLDLDPEEWP</sequence>
<feature type="region of interest" description="Disordered" evidence="1">
    <location>
        <begin position="112"/>
        <end position="141"/>
    </location>
</feature>
<feature type="transmembrane region" description="Helical" evidence="2">
    <location>
        <begin position="82"/>
        <end position="105"/>
    </location>
</feature>
<keyword evidence="2" id="KW-1133">Transmembrane helix</keyword>
<proteinExistence type="predicted"/>